<dbReference type="Gene3D" id="6.10.140.530">
    <property type="match status" value="2"/>
</dbReference>
<gene>
    <name evidence="2" type="ORF">ACHAWO_007532</name>
</gene>
<dbReference type="AlphaFoldDB" id="A0ABD3MZR0"/>
<dbReference type="Proteomes" id="UP001530400">
    <property type="component" value="Unassembled WGS sequence"/>
</dbReference>
<dbReference type="Pfam" id="PF03457">
    <property type="entry name" value="HA"/>
    <property type="match status" value="2"/>
</dbReference>
<protein>
    <recommendedName>
        <fullName evidence="1">Helicase-associated domain-containing protein</fullName>
    </recommendedName>
</protein>
<keyword evidence="3" id="KW-1185">Reference proteome</keyword>
<evidence type="ECO:0000313" key="3">
    <source>
        <dbReference type="Proteomes" id="UP001530400"/>
    </source>
</evidence>
<accession>A0ABD3MZR0</accession>
<dbReference type="EMBL" id="JALLPJ020001333">
    <property type="protein sequence ID" value="KAL3769333.1"/>
    <property type="molecule type" value="Genomic_DNA"/>
</dbReference>
<evidence type="ECO:0000313" key="2">
    <source>
        <dbReference type="EMBL" id="KAL3769333.1"/>
    </source>
</evidence>
<dbReference type="PANTHER" id="PTHR33418">
    <property type="entry name" value="HELICASE-ASSOCIATED"/>
    <property type="match status" value="1"/>
</dbReference>
<feature type="domain" description="Helicase-associated" evidence="1">
    <location>
        <begin position="67"/>
        <end position="113"/>
    </location>
</feature>
<sequence length="117" mass="13776">MLLDLSGMFLKLSAHGHALVPRNYKTKVGVSLGHWVFRMRREYEDSNISLKRIQVLNDAGFICEMSYDWLERYEELLQYVAEHGNALVPYRYGYFPGEDGDHRSSGTWVIRQRFKPF</sequence>
<proteinExistence type="predicted"/>
<organism evidence="2 3">
    <name type="scientific">Cyclotella atomus</name>
    <dbReference type="NCBI Taxonomy" id="382360"/>
    <lineage>
        <taxon>Eukaryota</taxon>
        <taxon>Sar</taxon>
        <taxon>Stramenopiles</taxon>
        <taxon>Ochrophyta</taxon>
        <taxon>Bacillariophyta</taxon>
        <taxon>Coscinodiscophyceae</taxon>
        <taxon>Thalassiosirophycidae</taxon>
        <taxon>Stephanodiscales</taxon>
        <taxon>Stephanodiscaceae</taxon>
        <taxon>Cyclotella</taxon>
    </lineage>
</organism>
<reference evidence="2 3" key="1">
    <citation type="submission" date="2024-10" db="EMBL/GenBank/DDBJ databases">
        <title>Updated reference genomes for cyclostephanoid diatoms.</title>
        <authorList>
            <person name="Roberts W.R."/>
            <person name="Alverson A.J."/>
        </authorList>
    </citation>
    <scope>NUCLEOTIDE SEQUENCE [LARGE SCALE GENOMIC DNA]</scope>
    <source>
        <strain evidence="2 3">AJA010-31</strain>
    </source>
</reference>
<evidence type="ECO:0000259" key="1">
    <source>
        <dbReference type="Pfam" id="PF03457"/>
    </source>
</evidence>
<comment type="caution">
    <text evidence="2">The sequence shown here is derived from an EMBL/GenBank/DDBJ whole genome shotgun (WGS) entry which is preliminary data.</text>
</comment>
<dbReference type="InterPro" id="IPR005114">
    <property type="entry name" value="Helicase_assoc"/>
</dbReference>
<name>A0ABD3MZR0_9STRA</name>
<feature type="domain" description="Helicase-associated" evidence="1">
    <location>
        <begin position="14"/>
        <end position="61"/>
    </location>
</feature>
<dbReference type="PANTHER" id="PTHR33418:SF1">
    <property type="entry name" value="HELICASE-ASSOCIATED DOMAIN-CONTAINING PROTEIN"/>
    <property type="match status" value="1"/>
</dbReference>